<sequence length="141" mass="14919">MAAVAANPAEPSTSSSCLSNGTSTPAKNLSPTNLEIAILSKLSSHLVRLLLDAADPGILVARSHVFRDLFSASAVGSPSGSRAAVRGRRAPAPLSASSLSPIVPFYQEWPFNRFLSLLNLPRSQVTITRSFSRKWCGPSSK</sequence>
<dbReference type="AlphaFoldDB" id="A0AAX6GKN0"/>
<protein>
    <submittedName>
        <fullName evidence="2">Extensin-1-like</fullName>
    </submittedName>
</protein>
<gene>
    <name evidence="2" type="ORF">M6B38_361730</name>
</gene>
<reference evidence="2" key="2">
    <citation type="submission" date="2023-04" db="EMBL/GenBank/DDBJ databases">
        <authorList>
            <person name="Bruccoleri R.E."/>
            <person name="Oakeley E.J."/>
            <person name="Faust A.-M."/>
            <person name="Dessus-Babus S."/>
            <person name="Altorfer M."/>
            <person name="Burckhardt D."/>
            <person name="Oertli M."/>
            <person name="Naumann U."/>
            <person name="Petersen F."/>
            <person name="Wong J."/>
        </authorList>
    </citation>
    <scope>NUCLEOTIDE SEQUENCE</scope>
    <source>
        <strain evidence="2">GSM-AAB239-AS_SAM_17_03QT</strain>
        <tissue evidence="2">Leaf</tissue>
    </source>
</reference>
<proteinExistence type="predicted"/>
<evidence type="ECO:0000313" key="2">
    <source>
        <dbReference type="EMBL" id="KAJ6828885.1"/>
    </source>
</evidence>
<dbReference type="EMBL" id="JANAVB010018994">
    <property type="protein sequence ID" value="KAJ6828885.1"/>
    <property type="molecule type" value="Genomic_DNA"/>
</dbReference>
<name>A0AAX6GKN0_IRIPA</name>
<reference evidence="2" key="1">
    <citation type="journal article" date="2023" name="GigaByte">
        <title>Genome assembly of the bearded iris, Iris pallida Lam.</title>
        <authorList>
            <person name="Bruccoleri R.E."/>
            <person name="Oakeley E.J."/>
            <person name="Faust A.M.E."/>
            <person name="Altorfer M."/>
            <person name="Dessus-Babus S."/>
            <person name="Burckhardt D."/>
            <person name="Oertli M."/>
            <person name="Naumann U."/>
            <person name="Petersen F."/>
            <person name="Wong J."/>
        </authorList>
    </citation>
    <scope>NUCLEOTIDE SEQUENCE</scope>
    <source>
        <strain evidence="2">GSM-AAB239-AS_SAM_17_03QT</strain>
    </source>
</reference>
<evidence type="ECO:0000256" key="1">
    <source>
        <dbReference type="SAM" id="MobiDB-lite"/>
    </source>
</evidence>
<accession>A0AAX6GKN0</accession>
<feature type="compositionally biased region" description="Low complexity" evidence="1">
    <location>
        <begin position="12"/>
        <end position="24"/>
    </location>
</feature>
<organism evidence="2 3">
    <name type="scientific">Iris pallida</name>
    <name type="common">Sweet iris</name>
    <dbReference type="NCBI Taxonomy" id="29817"/>
    <lineage>
        <taxon>Eukaryota</taxon>
        <taxon>Viridiplantae</taxon>
        <taxon>Streptophyta</taxon>
        <taxon>Embryophyta</taxon>
        <taxon>Tracheophyta</taxon>
        <taxon>Spermatophyta</taxon>
        <taxon>Magnoliopsida</taxon>
        <taxon>Liliopsida</taxon>
        <taxon>Asparagales</taxon>
        <taxon>Iridaceae</taxon>
        <taxon>Iridoideae</taxon>
        <taxon>Irideae</taxon>
        <taxon>Iris</taxon>
    </lineage>
</organism>
<comment type="caution">
    <text evidence="2">The sequence shown here is derived from an EMBL/GenBank/DDBJ whole genome shotgun (WGS) entry which is preliminary data.</text>
</comment>
<dbReference type="Proteomes" id="UP001140949">
    <property type="component" value="Unassembled WGS sequence"/>
</dbReference>
<feature type="region of interest" description="Disordered" evidence="1">
    <location>
        <begin position="1"/>
        <end position="25"/>
    </location>
</feature>
<keyword evidence="3" id="KW-1185">Reference proteome</keyword>
<evidence type="ECO:0000313" key="3">
    <source>
        <dbReference type="Proteomes" id="UP001140949"/>
    </source>
</evidence>